<dbReference type="Proteomes" id="UP000046393">
    <property type="component" value="Unplaced"/>
</dbReference>
<dbReference type="AlphaFoldDB" id="A0A0N5ACB5"/>
<name>A0A0N5ACB5_9BILA</name>
<proteinExistence type="predicted"/>
<dbReference type="WBParaSite" id="SMUV_0000179101-mRNA-1">
    <property type="protein sequence ID" value="SMUV_0000179101-mRNA-1"/>
    <property type="gene ID" value="SMUV_0000179101"/>
</dbReference>
<protein>
    <submittedName>
        <fullName evidence="2">Adenylate cyclase</fullName>
    </submittedName>
</protein>
<evidence type="ECO:0000313" key="2">
    <source>
        <dbReference type="WBParaSite" id="SMUV_0000179101-mRNA-1"/>
    </source>
</evidence>
<evidence type="ECO:0000313" key="1">
    <source>
        <dbReference type="Proteomes" id="UP000046393"/>
    </source>
</evidence>
<keyword evidence="1" id="KW-1185">Reference proteome</keyword>
<accession>A0A0N5ACB5</accession>
<reference evidence="2" key="1">
    <citation type="submission" date="2017-02" db="UniProtKB">
        <authorList>
            <consortium name="WormBaseParasite"/>
        </authorList>
    </citation>
    <scope>IDENTIFICATION</scope>
</reference>
<organism evidence="1 2">
    <name type="scientific">Syphacia muris</name>
    <dbReference type="NCBI Taxonomy" id="451379"/>
    <lineage>
        <taxon>Eukaryota</taxon>
        <taxon>Metazoa</taxon>
        <taxon>Ecdysozoa</taxon>
        <taxon>Nematoda</taxon>
        <taxon>Chromadorea</taxon>
        <taxon>Rhabditida</taxon>
        <taxon>Spirurina</taxon>
        <taxon>Oxyuridomorpha</taxon>
        <taxon>Oxyuroidea</taxon>
        <taxon>Oxyuridae</taxon>
        <taxon>Syphacia</taxon>
    </lineage>
</organism>
<sequence length="197" mass="22550">MEQEVMELRIPATETILAIYAKAQLLNPVNRQISVEAKAFVDCSSLWSYIDELLARKLRLRLGEEVKGSVIRFDSGVAEEFAYRPRHVTIRTNDGLVTISVKAVRGLSDALPEMRIWLRVENYVSEGQSRILTSYKAQPAYSEENICYCSIESDAPSMRQIWELEHLDIRDLDSEREDKLVIYKGFRSSVTSDKSGR</sequence>